<accession>A0ABW4JDM1</accession>
<dbReference type="InterPro" id="IPR036188">
    <property type="entry name" value="FAD/NAD-bd_sf"/>
</dbReference>
<sequence>MTQARHTYDVVIVGAGAAGIGMGVIFSQLGVSNFVVLERGTIGASFQKWPQEMRFITPSFPGQGFGALDLNAIVPDTSPGYTLAKEHMSGCEYAEYLEAIARHFAVPVAEHMDVQAIHKKDELFQIQTGAGVIDSRFVVWAAGEFQYPREDAFAGEQYCLHNSQVQTWAELEGEAFLIIGGNESGMDAADHLVQLGKQVTVVTSGKHHLEEDDDEVDPSLTLSPFTYQRLEEASASGRLTIKPHLRVTRVEKTGDIYRIHLSDGETWTQLTQPICATGFRGGLSAISDHFDWEQAGEAALNQHDESTKTPGLFVVGPSVKHGNVILCFIYKFRQRFAVVAEEIGKRLGMSVPESVIAYYQRNNMYLDDLSCCEVKCEC</sequence>
<comment type="caution">
    <text evidence="2">The sequence shown here is derived from an EMBL/GenBank/DDBJ whole genome shotgun (WGS) entry which is preliminary data.</text>
</comment>
<evidence type="ECO:0000313" key="3">
    <source>
        <dbReference type="Proteomes" id="UP001597079"/>
    </source>
</evidence>
<dbReference type="EC" id="1.-.-.-" evidence="2"/>
<dbReference type="Pfam" id="PF13738">
    <property type="entry name" value="Pyr_redox_3"/>
    <property type="match status" value="1"/>
</dbReference>
<dbReference type="PRINTS" id="PR00368">
    <property type="entry name" value="FADPNR"/>
</dbReference>
<protein>
    <submittedName>
        <fullName evidence="2">NAD(P)/FAD-dependent oxidoreductase</fullName>
        <ecNumber evidence="2">1.-.-.-</ecNumber>
    </submittedName>
</protein>
<proteinExistence type="predicted"/>
<dbReference type="SUPFAM" id="SSF51905">
    <property type="entry name" value="FAD/NAD(P)-binding domain"/>
    <property type="match status" value="1"/>
</dbReference>
<name>A0ABW4JDM1_9BACL</name>
<dbReference type="Gene3D" id="3.50.50.60">
    <property type="entry name" value="FAD/NAD(P)-binding domain"/>
    <property type="match status" value="2"/>
</dbReference>
<dbReference type="EMBL" id="JBHUCX010000014">
    <property type="protein sequence ID" value="MFD1674023.1"/>
    <property type="molecule type" value="Genomic_DNA"/>
</dbReference>
<dbReference type="GO" id="GO:0016491">
    <property type="term" value="F:oxidoreductase activity"/>
    <property type="evidence" value="ECO:0007669"/>
    <property type="project" value="UniProtKB-KW"/>
</dbReference>
<organism evidence="2 3">
    <name type="scientific">Alicyclobacillus fodiniaquatilis</name>
    <dbReference type="NCBI Taxonomy" id="1661150"/>
    <lineage>
        <taxon>Bacteria</taxon>
        <taxon>Bacillati</taxon>
        <taxon>Bacillota</taxon>
        <taxon>Bacilli</taxon>
        <taxon>Bacillales</taxon>
        <taxon>Alicyclobacillaceae</taxon>
        <taxon>Alicyclobacillus</taxon>
    </lineage>
</organism>
<evidence type="ECO:0000256" key="1">
    <source>
        <dbReference type="ARBA" id="ARBA00023002"/>
    </source>
</evidence>
<keyword evidence="3" id="KW-1185">Reference proteome</keyword>
<gene>
    <name evidence="2" type="ORF">ACFSB2_04775</name>
</gene>
<keyword evidence="1 2" id="KW-0560">Oxidoreductase</keyword>
<dbReference type="InterPro" id="IPR050982">
    <property type="entry name" value="Auxin_biosynth/cation_transpt"/>
</dbReference>
<dbReference type="PANTHER" id="PTHR43539">
    <property type="entry name" value="FLAVIN-BINDING MONOOXYGENASE-LIKE PROTEIN (AFU_ORTHOLOGUE AFUA_4G09220)"/>
    <property type="match status" value="1"/>
</dbReference>
<dbReference type="PRINTS" id="PR00411">
    <property type="entry name" value="PNDRDTASEI"/>
</dbReference>
<dbReference type="RefSeq" id="WP_377941697.1">
    <property type="nucleotide sequence ID" value="NZ_JBHUCX010000014.1"/>
</dbReference>
<dbReference type="PANTHER" id="PTHR43539:SF89">
    <property type="entry name" value="NAD(P)-BINDING DOMAIN-CONTAINING PROTEIN"/>
    <property type="match status" value="1"/>
</dbReference>
<dbReference type="Proteomes" id="UP001597079">
    <property type="component" value="Unassembled WGS sequence"/>
</dbReference>
<evidence type="ECO:0000313" key="2">
    <source>
        <dbReference type="EMBL" id="MFD1674023.1"/>
    </source>
</evidence>
<reference evidence="3" key="1">
    <citation type="journal article" date="2019" name="Int. J. Syst. Evol. Microbiol.">
        <title>The Global Catalogue of Microorganisms (GCM) 10K type strain sequencing project: providing services to taxonomists for standard genome sequencing and annotation.</title>
        <authorList>
            <consortium name="The Broad Institute Genomics Platform"/>
            <consortium name="The Broad Institute Genome Sequencing Center for Infectious Disease"/>
            <person name="Wu L."/>
            <person name="Ma J."/>
        </authorList>
    </citation>
    <scope>NUCLEOTIDE SEQUENCE [LARGE SCALE GENOMIC DNA]</scope>
    <source>
        <strain evidence="3">CGMCC 1.12286</strain>
    </source>
</reference>